<dbReference type="FunFam" id="3.40.50.980:FF:000001">
    <property type="entry name" value="Non-ribosomal peptide synthetase"/>
    <property type="match status" value="1"/>
</dbReference>
<dbReference type="Gene3D" id="3.40.50.1820">
    <property type="entry name" value="alpha/beta hydrolase"/>
    <property type="match status" value="1"/>
</dbReference>
<dbReference type="InterPro" id="IPR020806">
    <property type="entry name" value="PKS_PP-bd"/>
</dbReference>
<dbReference type="GO" id="GO:0031177">
    <property type="term" value="F:phosphopantetheine binding"/>
    <property type="evidence" value="ECO:0007669"/>
    <property type="project" value="InterPro"/>
</dbReference>
<protein>
    <submittedName>
        <fullName evidence="5">Linear gramicidin synthase subunit D</fullName>
    </submittedName>
</protein>
<evidence type="ECO:0000256" key="2">
    <source>
        <dbReference type="ARBA" id="ARBA00022553"/>
    </source>
</evidence>
<dbReference type="InterPro" id="IPR029058">
    <property type="entry name" value="AB_hydrolase_fold"/>
</dbReference>
<dbReference type="InterPro" id="IPR000873">
    <property type="entry name" value="AMP-dep_synth/lig_dom"/>
</dbReference>
<dbReference type="Pfam" id="PF00550">
    <property type="entry name" value="PP-binding"/>
    <property type="match status" value="1"/>
</dbReference>
<dbReference type="SUPFAM" id="SSF47336">
    <property type="entry name" value="ACP-like"/>
    <property type="match status" value="1"/>
</dbReference>
<name>A0A518GX16_9BACT</name>
<evidence type="ECO:0000259" key="4">
    <source>
        <dbReference type="PROSITE" id="PS50075"/>
    </source>
</evidence>
<dbReference type="NCBIfam" id="TIGR01733">
    <property type="entry name" value="AA-adenyl-dom"/>
    <property type="match status" value="1"/>
</dbReference>
<dbReference type="InterPro" id="IPR010071">
    <property type="entry name" value="AA_adenyl_dom"/>
</dbReference>
<dbReference type="PROSITE" id="PS50075">
    <property type="entry name" value="CARRIER"/>
    <property type="match status" value="1"/>
</dbReference>
<organism evidence="5 6">
    <name type="scientific">Tautonia plasticadhaerens</name>
    <dbReference type="NCBI Taxonomy" id="2527974"/>
    <lineage>
        <taxon>Bacteria</taxon>
        <taxon>Pseudomonadati</taxon>
        <taxon>Planctomycetota</taxon>
        <taxon>Planctomycetia</taxon>
        <taxon>Isosphaerales</taxon>
        <taxon>Isosphaeraceae</taxon>
        <taxon>Tautonia</taxon>
    </lineage>
</organism>
<dbReference type="AlphaFoldDB" id="A0A518GX16"/>
<proteinExistence type="predicted"/>
<dbReference type="InterPro" id="IPR001031">
    <property type="entry name" value="Thioesterase"/>
</dbReference>
<dbReference type="Gene3D" id="1.10.1200.10">
    <property type="entry name" value="ACP-like"/>
    <property type="match status" value="1"/>
</dbReference>
<feature type="region of interest" description="Disordered" evidence="3">
    <location>
        <begin position="512"/>
        <end position="533"/>
    </location>
</feature>
<keyword evidence="6" id="KW-1185">Reference proteome</keyword>
<dbReference type="Pfam" id="PF00975">
    <property type="entry name" value="Thioesterase"/>
    <property type="match status" value="1"/>
</dbReference>
<dbReference type="InterPro" id="IPR006162">
    <property type="entry name" value="Ppantetheine_attach_site"/>
</dbReference>
<feature type="domain" description="Carrier" evidence="4">
    <location>
        <begin position="529"/>
        <end position="603"/>
    </location>
</feature>
<accession>A0A518GX16</accession>
<evidence type="ECO:0000313" key="6">
    <source>
        <dbReference type="Proteomes" id="UP000317835"/>
    </source>
</evidence>
<dbReference type="GO" id="GO:0044550">
    <property type="term" value="P:secondary metabolite biosynthetic process"/>
    <property type="evidence" value="ECO:0007669"/>
    <property type="project" value="TreeGrafter"/>
</dbReference>
<dbReference type="InterPro" id="IPR020802">
    <property type="entry name" value="TesA-like"/>
</dbReference>
<dbReference type="InterPro" id="IPR042099">
    <property type="entry name" value="ANL_N_sf"/>
</dbReference>
<sequence length="868" mass="91729">MTAPRDADAPELAGRSPDPPGLEIGWTPSLFRRRAGRGPGLVAVEGPSGSVSYGDLDRVTDRWASVLSGEGVGPGVLVALTMPRSVEAVAAMLAVMKAGGAFLPIDPDYPTARVAFLLKDSASPVVLSTDSLAPGLPVTGARVLTIREIDRGSDDPGTAPPPEGDPGDPAYAIYTSGSTGRPKAALISHRGIGPLARSQAEAFGIGPGTRVLQFASLGFDASISEILVTLLSGGTVCVSEASGLVPGPALSGTLRRRSIHVATLPPTVLGLLPEGPYPDLRTLVVAGEACPAGLASRWSVGRKFINAYGPTEATVCVSLHVCPGGAQPAPPIGRPLPHVEALVLDEAGDPVPDETPGELAIGGPGLALGYLHRPGLTAERFPPHPTATDPETRVYRTGDRVIRRADGVLEFLGRVDDQVKIRGVRIEPGEVRGAIEAIEGVRAAAVLAEGEGRDRHLAAFVVPGRGSGLSVDRIREDLRDRLPIHLLPPRITLVDRLPTTPHGKLDRAALAGLDPRRVQGTSTAPPRTPPRDAPELEVARAWEELFGREVGVDDDFFALGGDSLSAMDLLARIARRCGEALPIAALLDDPTVAGLASALAERRGPGGWSPLVPIRAEGSRHPLYCVHPGGGNVLCYVELARALGPAQPLFGLQAPGVDEGRAPLTSVEAMADEYLDAIRSARPSGPIRLCGWSFGGVVAFEMARKLAEEGRPVDRLVLLDAGFLYSFAILRGLIPSEQPLVRFLGAKRDAIFPEFRRHAGRSQVVPPGASEALTRRVFEVFMANVEALYAYRPAPYRGGAITLMMAEEPFADRRRDPVDEWRRLCDDLDVVPVPGNHLTMLRPPHVGALADRLGERLRRAPVGGRSHG</sequence>
<dbReference type="RefSeq" id="WP_197446722.1">
    <property type="nucleotide sequence ID" value="NZ_CP036426.1"/>
</dbReference>
<dbReference type="Pfam" id="PF00501">
    <property type="entry name" value="AMP-binding"/>
    <property type="match status" value="1"/>
</dbReference>
<dbReference type="PANTHER" id="PTHR45527">
    <property type="entry name" value="NONRIBOSOMAL PEPTIDE SYNTHETASE"/>
    <property type="match status" value="1"/>
</dbReference>
<dbReference type="SMART" id="SM00824">
    <property type="entry name" value="PKS_TE"/>
    <property type="match status" value="1"/>
</dbReference>
<dbReference type="CDD" id="cd05930">
    <property type="entry name" value="A_NRPS"/>
    <property type="match status" value="1"/>
</dbReference>
<dbReference type="InterPro" id="IPR045851">
    <property type="entry name" value="AMP-bd_C_sf"/>
</dbReference>
<dbReference type="Proteomes" id="UP000317835">
    <property type="component" value="Chromosome"/>
</dbReference>
<feature type="region of interest" description="Disordered" evidence="3">
    <location>
        <begin position="150"/>
        <end position="169"/>
    </location>
</feature>
<dbReference type="SMART" id="SM00823">
    <property type="entry name" value="PKS_PP"/>
    <property type="match status" value="1"/>
</dbReference>
<dbReference type="GO" id="GO:0043041">
    <property type="term" value="P:amino acid activation for nonribosomal peptide biosynthetic process"/>
    <property type="evidence" value="ECO:0007669"/>
    <property type="project" value="TreeGrafter"/>
</dbReference>
<dbReference type="KEGG" id="tpla:ElP_09790"/>
<feature type="region of interest" description="Disordered" evidence="3">
    <location>
        <begin position="1"/>
        <end position="28"/>
    </location>
</feature>
<keyword evidence="2" id="KW-0597">Phosphoprotein</keyword>
<dbReference type="PANTHER" id="PTHR45527:SF1">
    <property type="entry name" value="FATTY ACID SYNTHASE"/>
    <property type="match status" value="1"/>
</dbReference>
<dbReference type="Gene3D" id="3.30.300.30">
    <property type="match status" value="1"/>
</dbReference>
<dbReference type="SUPFAM" id="SSF53474">
    <property type="entry name" value="alpha/beta-Hydrolases"/>
    <property type="match status" value="1"/>
</dbReference>
<reference evidence="5 6" key="1">
    <citation type="submission" date="2019-02" db="EMBL/GenBank/DDBJ databases">
        <title>Deep-cultivation of Planctomycetes and their phenomic and genomic characterization uncovers novel biology.</title>
        <authorList>
            <person name="Wiegand S."/>
            <person name="Jogler M."/>
            <person name="Boedeker C."/>
            <person name="Pinto D."/>
            <person name="Vollmers J."/>
            <person name="Rivas-Marin E."/>
            <person name="Kohn T."/>
            <person name="Peeters S.H."/>
            <person name="Heuer A."/>
            <person name="Rast P."/>
            <person name="Oberbeckmann S."/>
            <person name="Bunk B."/>
            <person name="Jeske O."/>
            <person name="Meyerdierks A."/>
            <person name="Storesund J.E."/>
            <person name="Kallscheuer N."/>
            <person name="Luecker S."/>
            <person name="Lage O.M."/>
            <person name="Pohl T."/>
            <person name="Merkel B.J."/>
            <person name="Hornburger P."/>
            <person name="Mueller R.-W."/>
            <person name="Bruemmer F."/>
            <person name="Labrenz M."/>
            <person name="Spormann A.M."/>
            <person name="Op den Camp H."/>
            <person name="Overmann J."/>
            <person name="Amann R."/>
            <person name="Jetten M.S.M."/>
            <person name="Mascher T."/>
            <person name="Medema M.H."/>
            <person name="Devos D.P."/>
            <person name="Kaster A.-K."/>
            <person name="Ovreas L."/>
            <person name="Rohde M."/>
            <person name="Galperin M.Y."/>
            <person name="Jogler C."/>
        </authorList>
    </citation>
    <scope>NUCLEOTIDE SEQUENCE [LARGE SCALE GENOMIC DNA]</scope>
    <source>
        <strain evidence="5 6">ElP</strain>
    </source>
</reference>
<gene>
    <name evidence="5" type="primary">lgrD_1</name>
    <name evidence="5" type="ORF">ElP_09790</name>
</gene>
<evidence type="ECO:0000256" key="1">
    <source>
        <dbReference type="ARBA" id="ARBA00022450"/>
    </source>
</evidence>
<dbReference type="GO" id="GO:0005737">
    <property type="term" value="C:cytoplasm"/>
    <property type="evidence" value="ECO:0007669"/>
    <property type="project" value="TreeGrafter"/>
</dbReference>
<dbReference type="SUPFAM" id="SSF56801">
    <property type="entry name" value="Acetyl-CoA synthetase-like"/>
    <property type="match status" value="1"/>
</dbReference>
<keyword evidence="1" id="KW-0596">Phosphopantetheine</keyword>
<dbReference type="PROSITE" id="PS00012">
    <property type="entry name" value="PHOSPHOPANTETHEINE"/>
    <property type="match status" value="1"/>
</dbReference>
<evidence type="ECO:0000313" key="5">
    <source>
        <dbReference type="EMBL" id="QDV33137.1"/>
    </source>
</evidence>
<dbReference type="InterPro" id="IPR009081">
    <property type="entry name" value="PP-bd_ACP"/>
</dbReference>
<evidence type="ECO:0000256" key="3">
    <source>
        <dbReference type="SAM" id="MobiDB-lite"/>
    </source>
</evidence>
<dbReference type="Gene3D" id="3.40.50.12780">
    <property type="entry name" value="N-terminal domain of ligase-like"/>
    <property type="match status" value="1"/>
</dbReference>
<dbReference type="InterPro" id="IPR036736">
    <property type="entry name" value="ACP-like_sf"/>
</dbReference>
<dbReference type="EMBL" id="CP036426">
    <property type="protein sequence ID" value="QDV33137.1"/>
    <property type="molecule type" value="Genomic_DNA"/>
</dbReference>